<accession>A0A6B8W7J9</accession>
<dbReference type="AlphaFoldDB" id="A0A6B8W7J9"/>
<dbReference type="GO" id="GO:0046061">
    <property type="term" value="P:dATP catabolic process"/>
    <property type="evidence" value="ECO:0007669"/>
    <property type="project" value="TreeGrafter"/>
</dbReference>
<evidence type="ECO:0000256" key="1">
    <source>
        <dbReference type="SAM" id="MobiDB-lite"/>
    </source>
</evidence>
<organism evidence="3 4">
    <name type="scientific">Corynebacterium occultum</name>
    <dbReference type="NCBI Taxonomy" id="2675219"/>
    <lineage>
        <taxon>Bacteria</taxon>
        <taxon>Bacillati</taxon>
        <taxon>Actinomycetota</taxon>
        <taxon>Actinomycetes</taxon>
        <taxon>Mycobacteriales</taxon>
        <taxon>Corynebacteriaceae</taxon>
        <taxon>Corynebacterium</taxon>
    </lineage>
</organism>
<dbReference type="Proteomes" id="UP000424462">
    <property type="component" value="Chromosome"/>
</dbReference>
<dbReference type="GO" id="GO:0047693">
    <property type="term" value="F:ATP diphosphatase activity"/>
    <property type="evidence" value="ECO:0007669"/>
    <property type="project" value="UniProtKB-EC"/>
</dbReference>
<dbReference type="CDD" id="cd11528">
    <property type="entry name" value="NTP-PPase_MazG_Nterm"/>
    <property type="match status" value="1"/>
</dbReference>
<feature type="domain" description="NTP pyrophosphohydrolase MazG-like" evidence="2">
    <location>
        <begin position="103"/>
        <end position="181"/>
    </location>
</feature>
<dbReference type="InterPro" id="IPR048015">
    <property type="entry name" value="NTP-PPase_MazG-like_N"/>
</dbReference>
<dbReference type="PANTHER" id="PTHR30522">
    <property type="entry name" value="NUCLEOSIDE TRIPHOSPHATE PYROPHOSPHOHYDROLASE"/>
    <property type="match status" value="1"/>
</dbReference>
<dbReference type="GO" id="GO:0046081">
    <property type="term" value="P:dUTP catabolic process"/>
    <property type="evidence" value="ECO:0007669"/>
    <property type="project" value="TreeGrafter"/>
</dbReference>
<feature type="region of interest" description="Disordered" evidence="1">
    <location>
        <begin position="184"/>
        <end position="219"/>
    </location>
</feature>
<dbReference type="PANTHER" id="PTHR30522:SF0">
    <property type="entry name" value="NUCLEOSIDE TRIPHOSPHATE PYROPHOSPHOHYDROLASE"/>
    <property type="match status" value="1"/>
</dbReference>
<dbReference type="RefSeq" id="WP_156230427.1">
    <property type="nucleotide sequence ID" value="NZ_CP046455.1"/>
</dbReference>
<dbReference type="GO" id="GO:0046047">
    <property type="term" value="P:TTP catabolic process"/>
    <property type="evidence" value="ECO:0007669"/>
    <property type="project" value="TreeGrafter"/>
</dbReference>
<evidence type="ECO:0000313" key="3">
    <source>
        <dbReference type="EMBL" id="QGU06856.1"/>
    </source>
</evidence>
<protein>
    <submittedName>
        <fullName evidence="3">Nucleoside triphosphate pyrophosphohydrolase</fullName>
        <ecNumber evidence="3">3.6.1.8</ecNumber>
    </submittedName>
</protein>
<keyword evidence="3" id="KW-0378">Hydrolase</keyword>
<sequence>MTVLLLDARWPTMIPVDALAALSGLLSYTEEVPIPVRWHLGDLVREGEGQDVLVSTNPRSAEVQARLERGELCFRAPSLADPVGEAVSVMEQACSRGEWESSQTHRSLIPYLREESDEFVEAIGQWEAGQVGEEELLRELGDVLLQVLFHAEIAARRGAFNFSDVAASFVTKMRSRSPYFFDGSVGPVSREEQDEAWAAGKRREMELPQAGISEKPDPQ</sequence>
<dbReference type="KEGG" id="cok:COCCU_04545"/>
<dbReference type="InterPro" id="IPR011551">
    <property type="entry name" value="NTP_PyrPHydrolase_MazG"/>
</dbReference>
<proteinExistence type="predicted"/>
<dbReference type="GO" id="GO:0046052">
    <property type="term" value="P:UTP catabolic process"/>
    <property type="evidence" value="ECO:0007669"/>
    <property type="project" value="TreeGrafter"/>
</dbReference>
<dbReference type="EMBL" id="CP046455">
    <property type="protein sequence ID" value="QGU06856.1"/>
    <property type="molecule type" value="Genomic_DNA"/>
</dbReference>
<evidence type="ECO:0000313" key="4">
    <source>
        <dbReference type="Proteomes" id="UP000424462"/>
    </source>
</evidence>
<dbReference type="GO" id="GO:0046076">
    <property type="term" value="P:dTTP catabolic process"/>
    <property type="evidence" value="ECO:0007669"/>
    <property type="project" value="TreeGrafter"/>
</dbReference>
<dbReference type="SUPFAM" id="SSF101386">
    <property type="entry name" value="all-alpha NTP pyrophosphatases"/>
    <property type="match status" value="1"/>
</dbReference>
<dbReference type="InterPro" id="IPR004518">
    <property type="entry name" value="MazG-like_dom"/>
</dbReference>
<keyword evidence="4" id="KW-1185">Reference proteome</keyword>
<gene>
    <name evidence="3" type="primary">mazG</name>
    <name evidence="3" type="ORF">COCCU_04545</name>
</gene>
<dbReference type="Gene3D" id="1.10.287.1080">
    <property type="entry name" value="MazG-like"/>
    <property type="match status" value="1"/>
</dbReference>
<dbReference type="GO" id="GO:0006203">
    <property type="term" value="P:dGTP catabolic process"/>
    <property type="evidence" value="ECO:0007669"/>
    <property type="project" value="TreeGrafter"/>
</dbReference>
<dbReference type="EC" id="3.6.1.8" evidence="3"/>
<dbReference type="Pfam" id="PF03819">
    <property type="entry name" value="MazG"/>
    <property type="match status" value="1"/>
</dbReference>
<evidence type="ECO:0000259" key="2">
    <source>
        <dbReference type="Pfam" id="PF03819"/>
    </source>
</evidence>
<reference evidence="3 4" key="1">
    <citation type="submission" date="2019-11" db="EMBL/GenBank/DDBJ databases">
        <title>Complete genome sequence of Corynebacterium kalinowskii 1959, a novel Corynebacterium species isolated from soil of a small paddock in Vilsendorf, Germany.</title>
        <authorList>
            <person name="Schaffert L."/>
            <person name="Ruwe M."/>
            <person name="Milse J."/>
            <person name="Hanuschka K."/>
            <person name="Ortseifen V."/>
            <person name="Droste J."/>
            <person name="Brandt D."/>
            <person name="Schlueter L."/>
            <person name="Kutter Y."/>
            <person name="Vinke S."/>
            <person name="Viehoefer P."/>
            <person name="Jacob L."/>
            <person name="Luebke N.-C."/>
            <person name="Schulte-Berndt E."/>
            <person name="Hain C."/>
            <person name="Linder M."/>
            <person name="Schmidt P."/>
            <person name="Wollenschlaeger L."/>
            <person name="Luttermann T."/>
            <person name="Thieme E."/>
            <person name="Hassa J."/>
            <person name="Haak M."/>
            <person name="Wittchen M."/>
            <person name="Mentz A."/>
            <person name="Persicke M."/>
            <person name="Busche T."/>
            <person name="Ruckert C."/>
        </authorList>
    </citation>
    <scope>NUCLEOTIDE SEQUENCE [LARGE SCALE GENOMIC DNA]</scope>
    <source>
        <strain evidence="3 4">2039</strain>
    </source>
</reference>
<name>A0A6B8W7J9_9CORY</name>